<protein>
    <submittedName>
        <fullName evidence="1">DUF3108 domain-containing protein</fullName>
    </submittedName>
</protein>
<evidence type="ECO:0000313" key="1">
    <source>
        <dbReference type="EMBL" id="THF57607.1"/>
    </source>
</evidence>
<organism evidence="1 2">
    <name type="scientific">Ollibium composti</name>
    <dbReference type="NCBI Taxonomy" id="2675109"/>
    <lineage>
        <taxon>Bacteria</taxon>
        <taxon>Pseudomonadati</taxon>
        <taxon>Pseudomonadota</taxon>
        <taxon>Alphaproteobacteria</taxon>
        <taxon>Hyphomicrobiales</taxon>
        <taxon>Phyllobacteriaceae</taxon>
        <taxon>Ollibium</taxon>
    </lineage>
</organism>
<gene>
    <name evidence="1" type="ORF">E6C48_11180</name>
</gene>
<keyword evidence="2" id="KW-1185">Reference proteome</keyword>
<dbReference type="RefSeq" id="WP_136357232.1">
    <property type="nucleotide sequence ID" value="NZ_SSNY01000005.1"/>
</dbReference>
<name>A0ABY2QA91_9HYPH</name>
<evidence type="ECO:0000313" key="2">
    <source>
        <dbReference type="Proteomes" id="UP000306441"/>
    </source>
</evidence>
<reference evidence="1 2" key="1">
    <citation type="submission" date="2019-04" db="EMBL/GenBank/DDBJ databases">
        <title>Mesorhizobium composti sp. nov., isolated from compost.</title>
        <authorList>
            <person name="Lin S.-Y."/>
            <person name="Hameed A."/>
            <person name="Hsieh Y.-T."/>
            <person name="Young C.-C."/>
        </authorList>
    </citation>
    <scope>NUCLEOTIDE SEQUENCE [LARGE SCALE GENOMIC DNA]</scope>
    <source>
        <strain evidence="1 2">CC-YTH430</strain>
    </source>
</reference>
<accession>A0ABY2QA91</accession>
<dbReference type="InterPro" id="IPR021457">
    <property type="entry name" value="DUF3108"/>
</dbReference>
<sequence>MLAAVSPGAMAYAGTFHGEYTVSYFGLTVVKASFDSRYDGDSYTVDGRVAAAGLARLFDDTTGTLRATGRVTGQRVVPQSFRADYTSGKKASMLDIRFSGGSVTSTKVLPPPKPRPEDWVAIDLSDLKGVLDPTATTIVPAADLDSVCSRTVRIYDGEMRANLTLSLAAKGEIAVPGYKGPTVTCRMQFEPVSGYRKGRKGLQYLRTKSRILVTFAPLGQTGVYAPIRATVGTEIGTLTVNARRFETTQ</sequence>
<comment type="caution">
    <text evidence="1">The sequence shown here is derived from an EMBL/GenBank/DDBJ whole genome shotgun (WGS) entry which is preliminary data.</text>
</comment>
<dbReference type="EMBL" id="SSNY01000005">
    <property type="protein sequence ID" value="THF57607.1"/>
    <property type="molecule type" value="Genomic_DNA"/>
</dbReference>
<proteinExistence type="predicted"/>
<dbReference type="Proteomes" id="UP000306441">
    <property type="component" value="Unassembled WGS sequence"/>
</dbReference>
<dbReference type="Pfam" id="PF11306">
    <property type="entry name" value="DUF3108"/>
    <property type="match status" value="1"/>
</dbReference>